<reference evidence="8" key="1">
    <citation type="submission" date="2010-02" db="EMBL/GenBank/DDBJ databases">
        <title>Complete sequence of Desulfurivibrio alkaliphilus AHT2.</title>
        <authorList>
            <consortium name="US DOE Joint Genome Institute"/>
            <person name="Pitluck S."/>
            <person name="Chertkov O."/>
            <person name="Detter J.C."/>
            <person name="Han C."/>
            <person name="Tapia R."/>
            <person name="Larimer F."/>
            <person name="Land M."/>
            <person name="Hauser L."/>
            <person name="Kyrpides N."/>
            <person name="Mikhailova N."/>
            <person name="Sorokin D.Y."/>
            <person name="Muyzer G."/>
            <person name="Woyke T."/>
        </authorList>
    </citation>
    <scope>NUCLEOTIDE SEQUENCE [LARGE SCALE GENOMIC DNA]</scope>
    <source>
        <strain evidence="8">DSM 19089 / UNIQEM U267 / AHT2</strain>
    </source>
</reference>
<dbReference type="SUPFAM" id="SSF52172">
    <property type="entry name" value="CheY-like"/>
    <property type="match status" value="2"/>
</dbReference>
<dbReference type="InterPro" id="IPR001789">
    <property type="entry name" value="Sig_transdc_resp-reg_receiver"/>
</dbReference>
<evidence type="ECO:0000256" key="1">
    <source>
        <dbReference type="ARBA" id="ARBA00000085"/>
    </source>
</evidence>
<dbReference type="SUPFAM" id="SSF47384">
    <property type="entry name" value="Homodimeric domain of signal transducing histidine kinase"/>
    <property type="match status" value="1"/>
</dbReference>
<evidence type="ECO:0000256" key="2">
    <source>
        <dbReference type="ARBA" id="ARBA00012438"/>
    </source>
</evidence>
<dbReference type="InterPro" id="IPR004358">
    <property type="entry name" value="Sig_transdc_His_kin-like_C"/>
</dbReference>
<gene>
    <name evidence="7" type="ordered locus">DaAHT2_1364</name>
</gene>
<dbReference type="eggNOG" id="COG0784">
    <property type="taxonomic scope" value="Bacteria"/>
</dbReference>
<dbReference type="SMART" id="SM00448">
    <property type="entry name" value="REC"/>
    <property type="match status" value="2"/>
</dbReference>
<dbReference type="Gene3D" id="3.40.50.2300">
    <property type="match status" value="2"/>
</dbReference>
<dbReference type="HOGENOM" id="CLU_000445_114_51_7"/>
<dbReference type="SUPFAM" id="SSF55874">
    <property type="entry name" value="ATPase domain of HSP90 chaperone/DNA topoisomerase II/histidine kinase"/>
    <property type="match status" value="1"/>
</dbReference>
<evidence type="ECO:0000259" key="6">
    <source>
        <dbReference type="PROSITE" id="PS50110"/>
    </source>
</evidence>
<dbReference type="OrthoDB" id="9806821at2"/>
<dbReference type="CDD" id="cd00156">
    <property type="entry name" value="REC"/>
    <property type="match status" value="1"/>
</dbReference>
<sequence length="520" mass="57431">MENKLRVLLIEDSDDDAALIIRALKQGGYDPEHLRVDNAIELQQALPQNSWDLAISDYSMPGFNGLEALELVRATAPELPFILVSGAVGEETATEIMRHGARDYVMKDKLARLVPAIQRELAEVAERRRQREREKLLQSQLNQAQKMEAIGALAGGVAHDFNNILTVVKGYAELGLLRLQESQPGHEEFAGILEAAQRSTDLTRQLLAFARKQTANPIVLDLNETVTGMLKMLRRLIGEEIELDWQPAADLWPVKMDPGQVDQVLANLCINARDAISYEGRISIATANVVLNDQYCTTHASCLPGEYVLLTVSDNGAGMDRETQTHIFEPFFTTKETGKGTGLGLATVYGIIKQNQGFINFYSEPGQGSTFRIYLPCHRAAEQETPPPDKSPETLTGGGETILLVEDDPTILTVTTKILQELGYRILAAATPREALTLAQQQHDLPDLLLSDVVMPEINGRELAEKIRASRPDIRCLFMSGYPAEVIAHNGMLEEGINFLQKPFSMQDLASKIRIALDAP</sequence>
<dbReference type="KEGG" id="dak:DaAHT2_1364"/>
<evidence type="ECO:0000256" key="3">
    <source>
        <dbReference type="ARBA" id="ARBA00022553"/>
    </source>
</evidence>
<dbReference type="SMART" id="SM00387">
    <property type="entry name" value="HATPase_c"/>
    <property type="match status" value="1"/>
</dbReference>
<dbReference type="InterPro" id="IPR003594">
    <property type="entry name" value="HATPase_dom"/>
</dbReference>
<keyword evidence="8" id="KW-1185">Reference proteome</keyword>
<feature type="domain" description="Histidine kinase" evidence="5">
    <location>
        <begin position="156"/>
        <end position="379"/>
    </location>
</feature>
<dbReference type="PANTHER" id="PTHR43065:SF42">
    <property type="entry name" value="TWO-COMPONENT SENSOR PPRA"/>
    <property type="match status" value="1"/>
</dbReference>
<name>D6Z3D4_DESAT</name>
<dbReference type="Pfam" id="PF02518">
    <property type="entry name" value="HATPase_c"/>
    <property type="match status" value="1"/>
</dbReference>
<dbReference type="InterPro" id="IPR036097">
    <property type="entry name" value="HisK_dim/P_sf"/>
</dbReference>
<dbReference type="PROSITE" id="PS50109">
    <property type="entry name" value="HIS_KIN"/>
    <property type="match status" value="1"/>
</dbReference>
<evidence type="ECO:0000256" key="4">
    <source>
        <dbReference type="PROSITE-ProRule" id="PRU00169"/>
    </source>
</evidence>
<dbReference type="STRING" id="589865.DaAHT2_1364"/>
<dbReference type="eggNOG" id="COG4191">
    <property type="taxonomic scope" value="Bacteria"/>
</dbReference>
<dbReference type="PROSITE" id="PS50110">
    <property type="entry name" value="RESPONSE_REGULATORY"/>
    <property type="match status" value="2"/>
</dbReference>
<comment type="catalytic activity">
    <reaction evidence="1">
        <text>ATP + protein L-histidine = ADP + protein N-phospho-L-histidine.</text>
        <dbReference type="EC" id="2.7.13.3"/>
    </reaction>
</comment>
<dbReference type="InParanoid" id="D6Z3D4"/>
<dbReference type="PRINTS" id="PR00344">
    <property type="entry name" value="BCTRLSENSOR"/>
</dbReference>
<keyword evidence="7" id="KW-0418">Kinase</keyword>
<dbReference type="Pfam" id="PF00072">
    <property type="entry name" value="Response_reg"/>
    <property type="match status" value="2"/>
</dbReference>
<keyword evidence="3 4" id="KW-0597">Phosphoprotein</keyword>
<dbReference type="SMART" id="SM00388">
    <property type="entry name" value="HisKA"/>
    <property type="match status" value="1"/>
</dbReference>
<organism evidence="7 8">
    <name type="scientific">Desulfurivibrio alkaliphilus (strain DSM 19089 / UNIQEM U267 / AHT2)</name>
    <dbReference type="NCBI Taxonomy" id="589865"/>
    <lineage>
        <taxon>Bacteria</taxon>
        <taxon>Pseudomonadati</taxon>
        <taxon>Thermodesulfobacteriota</taxon>
        <taxon>Desulfobulbia</taxon>
        <taxon>Desulfobulbales</taxon>
        <taxon>Desulfobulbaceae</taxon>
        <taxon>Desulfurivibrio</taxon>
    </lineage>
</organism>
<dbReference type="Pfam" id="PF00512">
    <property type="entry name" value="HisKA"/>
    <property type="match status" value="1"/>
</dbReference>
<dbReference type="AlphaFoldDB" id="D6Z3D4"/>
<dbReference type="EC" id="2.7.13.3" evidence="2"/>
<dbReference type="CDD" id="cd00082">
    <property type="entry name" value="HisKA"/>
    <property type="match status" value="1"/>
</dbReference>
<dbReference type="GO" id="GO:0000155">
    <property type="term" value="F:phosphorelay sensor kinase activity"/>
    <property type="evidence" value="ECO:0007669"/>
    <property type="project" value="InterPro"/>
</dbReference>
<dbReference type="RefSeq" id="WP_013163587.1">
    <property type="nucleotide sequence ID" value="NC_014216.1"/>
</dbReference>
<proteinExistence type="predicted"/>
<dbReference type="EMBL" id="CP001940">
    <property type="protein sequence ID" value="ADH86059.1"/>
    <property type="molecule type" value="Genomic_DNA"/>
</dbReference>
<evidence type="ECO:0000259" key="5">
    <source>
        <dbReference type="PROSITE" id="PS50109"/>
    </source>
</evidence>
<dbReference type="InterPro" id="IPR003661">
    <property type="entry name" value="HisK_dim/P_dom"/>
</dbReference>
<dbReference type="Proteomes" id="UP000001508">
    <property type="component" value="Chromosome"/>
</dbReference>
<keyword evidence="7" id="KW-0808">Transferase</keyword>
<dbReference type="InterPro" id="IPR011006">
    <property type="entry name" value="CheY-like_superfamily"/>
</dbReference>
<dbReference type="InterPro" id="IPR036890">
    <property type="entry name" value="HATPase_C_sf"/>
</dbReference>
<protein>
    <recommendedName>
        <fullName evidence="2">histidine kinase</fullName>
        <ecNumber evidence="2">2.7.13.3</ecNumber>
    </recommendedName>
</protein>
<dbReference type="Gene3D" id="3.30.565.10">
    <property type="entry name" value="Histidine kinase-like ATPase, C-terminal domain"/>
    <property type="match status" value="1"/>
</dbReference>
<dbReference type="Gene3D" id="1.10.287.130">
    <property type="match status" value="1"/>
</dbReference>
<feature type="domain" description="Response regulatory" evidence="6">
    <location>
        <begin position="6"/>
        <end position="122"/>
    </location>
</feature>
<accession>D6Z3D4</accession>
<feature type="modified residue" description="4-aspartylphosphate" evidence="4">
    <location>
        <position position="57"/>
    </location>
</feature>
<dbReference type="PANTHER" id="PTHR43065">
    <property type="entry name" value="SENSOR HISTIDINE KINASE"/>
    <property type="match status" value="1"/>
</dbReference>
<feature type="modified residue" description="4-aspartylphosphate" evidence="4">
    <location>
        <position position="452"/>
    </location>
</feature>
<evidence type="ECO:0000313" key="7">
    <source>
        <dbReference type="EMBL" id="ADH86059.1"/>
    </source>
</evidence>
<evidence type="ECO:0000313" key="8">
    <source>
        <dbReference type="Proteomes" id="UP000001508"/>
    </source>
</evidence>
<dbReference type="InterPro" id="IPR005467">
    <property type="entry name" value="His_kinase_dom"/>
</dbReference>
<feature type="domain" description="Response regulatory" evidence="6">
    <location>
        <begin position="401"/>
        <end position="517"/>
    </location>
</feature>